<gene>
    <name evidence="1" type="ORF">MANES_04G041325v8</name>
</gene>
<evidence type="ECO:0000313" key="2">
    <source>
        <dbReference type="Proteomes" id="UP000091857"/>
    </source>
</evidence>
<proteinExistence type="predicted"/>
<keyword evidence="2" id="KW-1185">Reference proteome</keyword>
<reference evidence="2" key="1">
    <citation type="journal article" date="2016" name="Nat. Biotechnol.">
        <title>Sequencing wild and cultivated cassava and related species reveals extensive interspecific hybridization and genetic diversity.</title>
        <authorList>
            <person name="Bredeson J.V."/>
            <person name="Lyons J.B."/>
            <person name="Prochnik S.E."/>
            <person name="Wu G.A."/>
            <person name="Ha C.M."/>
            <person name="Edsinger-Gonzales E."/>
            <person name="Grimwood J."/>
            <person name="Schmutz J."/>
            <person name="Rabbi I.Y."/>
            <person name="Egesi C."/>
            <person name="Nauluvula P."/>
            <person name="Lebot V."/>
            <person name="Ndunguru J."/>
            <person name="Mkamilo G."/>
            <person name="Bart R.S."/>
            <person name="Setter T.L."/>
            <person name="Gleadow R.M."/>
            <person name="Kulakow P."/>
            <person name="Ferguson M.E."/>
            <person name="Rounsley S."/>
            <person name="Rokhsar D.S."/>
        </authorList>
    </citation>
    <scope>NUCLEOTIDE SEQUENCE [LARGE SCALE GENOMIC DNA]</scope>
    <source>
        <strain evidence="2">cv. AM560-2</strain>
    </source>
</reference>
<evidence type="ECO:0000313" key="1">
    <source>
        <dbReference type="EMBL" id="KAG8655470.1"/>
    </source>
</evidence>
<accession>A0ACB7HT47</accession>
<organism evidence="1 2">
    <name type="scientific">Manihot esculenta</name>
    <name type="common">Cassava</name>
    <name type="synonym">Jatropha manihot</name>
    <dbReference type="NCBI Taxonomy" id="3983"/>
    <lineage>
        <taxon>Eukaryota</taxon>
        <taxon>Viridiplantae</taxon>
        <taxon>Streptophyta</taxon>
        <taxon>Embryophyta</taxon>
        <taxon>Tracheophyta</taxon>
        <taxon>Spermatophyta</taxon>
        <taxon>Magnoliopsida</taxon>
        <taxon>eudicotyledons</taxon>
        <taxon>Gunneridae</taxon>
        <taxon>Pentapetalae</taxon>
        <taxon>rosids</taxon>
        <taxon>fabids</taxon>
        <taxon>Malpighiales</taxon>
        <taxon>Euphorbiaceae</taxon>
        <taxon>Crotonoideae</taxon>
        <taxon>Manihoteae</taxon>
        <taxon>Manihot</taxon>
    </lineage>
</organism>
<protein>
    <submittedName>
        <fullName evidence="1">Uncharacterized protein</fullName>
    </submittedName>
</protein>
<sequence>MVYDGSYISACVKKSSLSSARSIGDGDAVELLVSLSSSSNLSYSFSEVQAVICAINCCFWARKISCLVMVDGLGVLLYCGWSRKNCSMACGPQACKLVLFHHLILYLRTKIGI</sequence>
<dbReference type="Proteomes" id="UP000091857">
    <property type="component" value="Chromosome 4"/>
</dbReference>
<comment type="caution">
    <text evidence="1">The sequence shown here is derived from an EMBL/GenBank/DDBJ whole genome shotgun (WGS) entry which is preliminary data.</text>
</comment>
<name>A0ACB7HT47_MANES</name>
<dbReference type="EMBL" id="CM004390">
    <property type="protein sequence ID" value="KAG8655470.1"/>
    <property type="molecule type" value="Genomic_DNA"/>
</dbReference>